<dbReference type="SUPFAM" id="SSF161098">
    <property type="entry name" value="MetI-like"/>
    <property type="match status" value="1"/>
</dbReference>
<evidence type="ECO:0000256" key="3">
    <source>
        <dbReference type="ARBA" id="ARBA00022475"/>
    </source>
</evidence>
<comment type="similarity">
    <text evidence="7">Belongs to the binding-protein-dependent transport system permease family.</text>
</comment>
<protein>
    <submittedName>
        <fullName evidence="9">Aldouronate transport system permease protein</fullName>
    </submittedName>
</protein>
<evidence type="ECO:0000313" key="9">
    <source>
        <dbReference type="EMBL" id="MBP1991941.1"/>
    </source>
</evidence>
<dbReference type="InterPro" id="IPR000515">
    <property type="entry name" value="MetI-like"/>
</dbReference>
<evidence type="ECO:0000256" key="2">
    <source>
        <dbReference type="ARBA" id="ARBA00022448"/>
    </source>
</evidence>
<gene>
    <name evidence="9" type="ORF">J2Z66_003549</name>
</gene>
<feature type="transmembrane region" description="Helical" evidence="7">
    <location>
        <begin position="149"/>
        <end position="170"/>
    </location>
</feature>
<keyword evidence="6 7" id="KW-0472">Membrane</keyword>
<feature type="domain" description="ABC transmembrane type-1" evidence="8">
    <location>
        <begin position="82"/>
        <end position="285"/>
    </location>
</feature>
<dbReference type="Pfam" id="PF00528">
    <property type="entry name" value="BPD_transp_1"/>
    <property type="match status" value="1"/>
</dbReference>
<evidence type="ECO:0000256" key="6">
    <source>
        <dbReference type="ARBA" id="ARBA00023136"/>
    </source>
</evidence>
<dbReference type="PANTHER" id="PTHR43744">
    <property type="entry name" value="ABC TRANSPORTER PERMEASE PROTEIN MG189-RELATED-RELATED"/>
    <property type="match status" value="1"/>
</dbReference>
<keyword evidence="5 7" id="KW-1133">Transmembrane helix</keyword>
<keyword evidence="3" id="KW-1003">Cell membrane</keyword>
<proteinExistence type="inferred from homology"/>
<dbReference type="Gene3D" id="1.10.3720.10">
    <property type="entry name" value="MetI-like"/>
    <property type="match status" value="1"/>
</dbReference>
<evidence type="ECO:0000259" key="8">
    <source>
        <dbReference type="PROSITE" id="PS50928"/>
    </source>
</evidence>
<keyword evidence="2 7" id="KW-0813">Transport</keyword>
<dbReference type="PANTHER" id="PTHR43744:SF9">
    <property type="entry name" value="POLYGALACTURONAN_RHAMNOGALACTURONAN TRANSPORT SYSTEM PERMEASE PROTEIN YTCP"/>
    <property type="match status" value="1"/>
</dbReference>
<feature type="transmembrane region" description="Helical" evidence="7">
    <location>
        <begin position="266"/>
        <end position="285"/>
    </location>
</feature>
<evidence type="ECO:0000256" key="5">
    <source>
        <dbReference type="ARBA" id="ARBA00022989"/>
    </source>
</evidence>
<dbReference type="RefSeq" id="WP_209972666.1">
    <property type="nucleotide sequence ID" value="NZ_JAGGLB010000011.1"/>
</dbReference>
<reference evidence="9 10" key="1">
    <citation type="submission" date="2021-03" db="EMBL/GenBank/DDBJ databases">
        <title>Genomic Encyclopedia of Type Strains, Phase IV (KMG-IV): sequencing the most valuable type-strain genomes for metagenomic binning, comparative biology and taxonomic classification.</title>
        <authorList>
            <person name="Goeker M."/>
        </authorList>
    </citation>
    <scope>NUCLEOTIDE SEQUENCE [LARGE SCALE GENOMIC DNA]</scope>
    <source>
        <strain evidence="9 10">DSM 26048</strain>
    </source>
</reference>
<dbReference type="CDD" id="cd06261">
    <property type="entry name" value="TM_PBP2"/>
    <property type="match status" value="1"/>
</dbReference>
<feature type="transmembrane region" description="Helical" evidence="7">
    <location>
        <begin position="118"/>
        <end position="137"/>
    </location>
</feature>
<evidence type="ECO:0000256" key="1">
    <source>
        <dbReference type="ARBA" id="ARBA00004651"/>
    </source>
</evidence>
<sequence length="300" mass="33904">MGISVEKTGRLKKEHRSYNFFVHLIFIILCALIVVPFIIILMASISDEISLIREGYWIWPRGFSLNAYELIAQNSTQLIRSYTVTIITTLAGTVLGLWLMITMGYVLSRKDYRYGNFLSFYVFFTMLFRGGLVPTYILVTKWLGMHNTIFALFVPALVNAFYILMVKGFLKSIPDAIFESAKIDGAGEFRIFTRIVIPLSAPAIATIGLLSALGFWNEWFASILYTDSNQLLTLQAMLHRMLNSIQFLSLSNNVSLSSSMLPQNTFRMAMCVLAVGPLLLVFPFFQRFFTRGLTVGSVKG</sequence>
<dbReference type="PROSITE" id="PS50928">
    <property type="entry name" value="ABC_TM1"/>
    <property type="match status" value="1"/>
</dbReference>
<evidence type="ECO:0000313" key="10">
    <source>
        <dbReference type="Proteomes" id="UP001519287"/>
    </source>
</evidence>
<comment type="subcellular location">
    <subcellularLocation>
        <location evidence="1 7">Cell membrane</location>
        <topology evidence="1 7">Multi-pass membrane protein</topology>
    </subcellularLocation>
</comment>
<evidence type="ECO:0000256" key="4">
    <source>
        <dbReference type="ARBA" id="ARBA00022692"/>
    </source>
</evidence>
<dbReference type="Proteomes" id="UP001519287">
    <property type="component" value="Unassembled WGS sequence"/>
</dbReference>
<keyword evidence="4 7" id="KW-0812">Transmembrane</keyword>
<dbReference type="InterPro" id="IPR035906">
    <property type="entry name" value="MetI-like_sf"/>
</dbReference>
<comment type="caution">
    <text evidence="9">The sequence shown here is derived from an EMBL/GenBank/DDBJ whole genome shotgun (WGS) entry which is preliminary data.</text>
</comment>
<feature type="transmembrane region" description="Helical" evidence="7">
    <location>
        <begin position="82"/>
        <end position="106"/>
    </location>
</feature>
<organism evidence="9 10">
    <name type="scientific">Paenibacillus eucommiae</name>
    <dbReference type="NCBI Taxonomy" id="1355755"/>
    <lineage>
        <taxon>Bacteria</taxon>
        <taxon>Bacillati</taxon>
        <taxon>Bacillota</taxon>
        <taxon>Bacilli</taxon>
        <taxon>Bacillales</taxon>
        <taxon>Paenibacillaceae</taxon>
        <taxon>Paenibacillus</taxon>
    </lineage>
</organism>
<feature type="transmembrane region" description="Helical" evidence="7">
    <location>
        <begin position="20"/>
        <end position="45"/>
    </location>
</feature>
<dbReference type="EMBL" id="JAGGLB010000011">
    <property type="protein sequence ID" value="MBP1991941.1"/>
    <property type="molecule type" value="Genomic_DNA"/>
</dbReference>
<accession>A0ABS4IWG4</accession>
<name>A0ABS4IWG4_9BACL</name>
<feature type="transmembrane region" description="Helical" evidence="7">
    <location>
        <begin position="191"/>
        <end position="216"/>
    </location>
</feature>
<evidence type="ECO:0000256" key="7">
    <source>
        <dbReference type="RuleBase" id="RU363032"/>
    </source>
</evidence>
<keyword evidence="10" id="KW-1185">Reference proteome</keyword>